<feature type="compositionally biased region" description="Low complexity" evidence="1">
    <location>
        <begin position="942"/>
        <end position="957"/>
    </location>
</feature>
<feature type="region of interest" description="Disordered" evidence="1">
    <location>
        <begin position="228"/>
        <end position="294"/>
    </location>
</feature>
<feature type="compositionally biased region" description="Basic and acidic residues" evidence="1">
    <location>
        <begin position="490"/>
        <end position="535"/>
    </location>
</feature>
<evidence type="ECO:0000313" key="3">
    <source>
        <dbReference type="EMBL" id="KMP07183.1"/>
    </source>
</evidence>
<feature type="region of interest" description="Disordered" evidence="1">
    <location>
        <begin position="763"/>
        <end position="863"/>
    </location>
</feature>
<feature type="compositionally biased region" description="Basic and acidic residues" evidence="1">
    <location>
        <begin position="102"/>
        <end position="111"/>
    </location>
</feature>
<protein>
    <recommendedName>
        <fullName evidence="2">Spt20-like SEP domain-containing protein</fullName>
    </recommendedName>
</protein>
<dbReference type="OrthoDB" id="1932706at2759"/>
<dbReference type="InterPro" id="IPR039136">
    <property type="entry name" value="NUFIP1-like"/>
</dbReference>
<feature type="compositionally biased region" description="Polar residues" evidence="1">
    <location>
        <begin position="228"/>
        <end position="261"/>
    </location>
</feature>
<evidence type="ECO:0000313" key="4">
    <source>
        <dbReference type="Proteomes" id="UP000054565"/>
    </source>
</evidence>
<organism evidence="3 4">
    <name type="scientific">Coccidioides immitis RMSCC 2394</name>
    <dbReference type="NCBI Taxonomy" id="404692"/>
    <lineage>
        <taxon>Eukaryota</taxon>
        <taxon>Fungi</taxon>
        <taxon>Dikarya</taxon>
        <taxon>Ascomycota</taxon>
        <taxon>Pezizomycotina</taxon>
        <taxon>Eurotiomycetes</taxon>
        <taxon>Eurotiomycetidae</taxon>
        <taxon>Onygenales</taxon>
        <taxon>Onygenaceae</taxon>
        <taxon>Coccidioides</taxon>
    </lineage>
</organism>
<dbReference type="AlphaFoldDB" id="A0A0J6YJS4"/>
<dbReference type="Proteomes" id="UP000054565">
    <property type="component" value="Unassembled WGS sequence"/>
</dbReference>
<feature type="region of interest" description="Disordered" evidence="1">
    <location>
        <begin position="490"/>
        <end position="590"/>
    </location>
</feature>
<feature type="compositionally biased region" description="Low complexity" evidence="1">
    <location>
        <begin position="836"/>
        <end position="851"/>
    </location>
</feature>
<dbReference type="EMBL" id="DS028097">
    <property type="protein sequence ID" value="KMP07183.1"/>
    <property type="molecule type" value="Genomic_DNA"/>
</dbReference>
<dbReference type="STRING" id="404692.A0A0J6YJS4"/>
<dbReference type="PANTHER" id="PTHR13309:SF0">
    <property type="entry name" value="FMR1-INTERACTING PROTEIN NUFIP1"/>
    <property type="match status" value="1"/>
</dbReference>
<dbReference type="InterPro" id="IPR046468">
    <property type="entry name" value="Spt20-like_SEP"/>
</dbReference>
<feature type="domain" description="Spt20-like SEP" evidence="2">
    <location>
        <begin position="128"/>
        <end position="403"/>
    </location>
</feature>
<reference evidence="4" key="1">
    <citation type="journal article" date="2010" name="Genome Res.">
        <title>Population genomic sequencing of Coccidioides fungi reveals recent hybridization and transposon control.</title>
        <authorList>
            <person name="Neafsey D.E."/>
            <person name="Barker B.M."/>
            <person name="Sharpton T.J."/>
            <person name="Stajich J.E."/>
            <person name="Park D.J."/>
            <person name="Whiston E."/>
            <person name="Hung C.-Y."/>
            <person name="McMahan C."/>
            <person name="White J."/>
            <person name="Sykes S."/>
            <person name="Heiman D."/>
            <person name="Young S."/>
            <person name="Zeng Q."/>
            <person name="Abouelleil A."/>
            <person name="Aftuck L."/>
            <person name="Bessette D."/>
            <person name="Brown A."/>
            <person name="FitzGerald M."/>
            <person name="Lui A."/>
            <person name="Macdonald J.P."/>
            <person name="Priest M."/>
            <person name="Orbach M.J."/>
            <person name="Galgiani J.N."/>
            <person name="Kirkland T.N."/>
            <person name="Cole G.T."/>
            <person name="Birren B.W."/>
            <person name="Henn M.R."/>
            <person name="Taylor J.W."/>
            <person name="Rounsley S.D."/>
        </authorList>
    </citation>
    <scope>NUCLEOTIDE SEQUENCE [LARGE SCALE GENOMIC DNA]</scope>
    <source>
        <strain evidence="4">RMSCC 2394</strain>
    </source>
</reference>
<feature type="region of interest" description="Disordered" evidence="1">
    <location>
        <begin position="1"/>
        <end position="111"/>
    </location>
</feature>
<feature type="compositionally biased region" description="Low complexity" evidence="1">
    <location>
        <begin position="330"/>
        <end position="349"/>
    </location>
</feature>
<evidence type="ECO:0000259" key="2">
    <source>
        <dbReference type="Pfam" id="PF12090"/>
    </source>
</evidence>
<gene>
    <name evidence="3" type="ORF">CIRG_06864</name>
</gene>
<name>A0A0J6YJS4_COCIT</name>
<feature type="region of interest" description="Disordered" evidence="1">
    <location>
        <begin position="316"/>
        <end position="363"/>
    </location>
</feature>
<dbReference type="GO" id="GO:0000492">
    <property type="term" value="P:box C/D snoRNP assembly"/>
    <property type="evidence" value="ECO:0007669"/>
    <property type="project" value="TreeGrafter"/>
</dbReference>
<dbReference type="Pfam" id="PF12090">
    <property type="entry name" value="Spt20_SEP"/>
    <property type="match status" value="1"/>
</dbReference>
<evidence type="ECO:0000256" key="1">
    <source>
        <dbReference type="SAM" id="MobiDB-lite"/>
    </source>
</evidence>
<dbReference type="GO" id="GO:0005634">
    <property type="term" value="C:nucleus"/>
    <property type="evidence" value="ECO:0007669"/>
    <property type="project" value="TreeGrafter"/>
</dbReference>
<feature type="region of interest" description="Disordered" evidence="1">
    <location>
        <begin position="942"/>
        <end position="966"/>
    </location>
</feature>
<dbReference type="GO" id="GO:0003723">
    <property type="term" value="F:RNA binding"/>
    <property type="evidence" value="ECO:0007669"/>
    <property type="project" value="InterPro"/>
</dbReference>
<feature type="compositionally biased region" description="Low complexity" evidence="1">
    <location>
        <begin position="792"/>
        <end position="828"/>
    </location>
</feature>
<accession>A0A0J6YJS4</accession>
<feature type="compositionally biased region" description="Low complexity" evidence="1">
    <location>
        <begin position="537"/>
        <end position="550"/>
    </location>
</feature>
<feature type="compositionally biased region" description="Polar residues" evidence="1">
    <location>
        <begin position="1"/>
        <end position="10"/>
    </location>
</feature>
<dbReference type="PANTHER" id="PTHR13309">
    <property type="entry name" value="NUCLEAR FRAGILE X MENTAL RETARDATION PROTEIN INTERACTING PROTEIN 1"/>
    <property type="match status" value="1"/>
</dbReference>
<sequence length="966" mass="106576">MATAISTKSATPAGKLKRPTPSFVQTGANGIKPPQPPPSPIASASRPGTTNQAASSPSMNSVTINGVSNRQLARARKEPLKISDPSSRLRITTRARSNDAVNGDKRPAKRLPEPYVKTTSYILKKYAKQPPSFTIHLHPTHFRFEQQDGSFPYNSEMKVIIAHIKAGTIPHDMMEELLRGGVRFYEGCLIVRVIDHKSLSAQPNSSKSSSKEKSSLFSIHNYNEHITPSSYVPYPKQSQPQPKISSAPQSDQQARGQTTPAPNIAVSGPNKGKEVQAEPSNDANADSPEPRVFTTVLHPTPQSLQAELTILSMTPDPRALPRRQSQAYQASRTPASATLPSPSTPLTAAQSQSTDRGPPAKRQKMMVEPHEMLDFEAKMIKATAPPLYLDPVDSFHASQKLLKSLESPLHRNRPPSPKTRRRTIAELAADEALAAEEERYMLIMDERLEPITAAAASGNKSAVDEECGAAPFEPRFSRFKTLENIRAQYEEKAKRDHERKLQQDRMKREQQEAERERRRPEIRQLEEQAREERRKQLAAQHAQPPNQAQLMAAQQSRRPPSRGTVTAVPGTQPPPPPHVVSASQGPQSSPVVRNITPHASSPLAGHVMVPNMNQGITMGMSSSAEAAGSPLAAAVSMQPGHPNVMSHAMVASRSQQGHSAHGTPQMPHGTPAMSHATPIMRNITPTQRMSHGSPNTTTMAQTPVMGQAMMAPQMNGMMMTPQQQHAMMQQRQAILAQQQNLAAGHQFNPQQVVQMHANAVAQQNIQQAQRQQHQQMLQQQQHHPQQQPPSQGPQQQQPMHPQAYQAQLLRSQLAQMQAAQQGHQQQHHGSMPQLSAQQQQMMAAAQQAGQQPNGINNPRKHPLAQHYGNLYQSHLQRLRNEMAAKYMSQYGHPSQYPPNLRAQFFEGLEKISRQYVSEVMKKDRENGHQRAILAAQVAQNQAQAQAQAQALQQQQQQHSMMGNGPG</sequence>
<feature type="compositionally biased region" description="Polar residues" evidence="1">
    <location>
        <begin position="48"/>
        <end position="71"/>
    </location>
</feature>
<feature type="compositionally biased region" description="Low complexity" evidence="1">
    <location>
        <begin position="763"/>
        <end position="785"/>
    </location>
</feature>
<proteinExistence type="predicted"/>